<feature type="compositionally biased region" description="Basic and acidic residues" evidence="1">
    <location>
        <begin position="621"/>
        <end position="631"/>
    </location>
</feature>
<feature type="compositionally biased region" description="Gly residues" evidence="1">
    <location>
        <begin position="755"/>
        <end position="767"/>
    </location>
</feature>
<keyword evidence="3" id="KW-1185">Reference proteome</keyword>
<organism evidence="2 3">
    <name type="scientific">Volvox africanus</name>
    <dbReference type="NCBI Taxonomy" id="51714"/>
    <lineage>
        <taxon>Eukaryota</taxon>
        <taxon>Viridiplantae</taxon>
        <taxon>Chlorophyta</taxon>
        <taxon>core chlorophytes</taxon>
        <taxon>Chlorophyceae</taxon>
        <taxon>CS clade</taxon>
        <taxon>Chlamydomonadales</taxon>
        <taxon>Volvocaceae</taxon>
        <taxon>Volvox</taxon>
    </lineage>
</organism>
<dbReference type="GO" id="GO:0005884">
    <property type="term" value="C:actin filament"/>
    <property type="evidence" value="ECO:0007669"/>
    <property type="project" value="TreeGrafter"/>
</dbReference>
<dbReference type="EMBL" id="BNCO01000134">
    <property type="protein sequence ID" value="GIL68860.1"/>
    <property type="molecule type" value="Genomic_DNA"/>
</dbReference>
<feature type="region of interest" description="Disordered" evidence="1">
    <location>
        <begin position="1526"/>
        <end position="1558"/>
    </location>
</feature>
<protein>
    <submittedName>
        <fullName evidence="2">Uncharacterized protein</fullName>
    </submittedName>
</protein>
<feature type="compositionally biased region" description="Low complexity" evidence="1">
    <location>
        <begin position="715"/>
        <end position="728"/>
    </location>
</feature>
<feature type="compositionally biased region" description="Polar residues" evidence="1">
    <location>
        <begin position="563"/>
        <end position="583"/>
    </location>
</feature>
<feature type="compositionally biased region" description="Gly residues" evidence="1">
    <location>
        <begin position="839"/>
        <end position="853"/>
    </location>
</feature>
<feature type="compositionally biased region" description="Low complexity" evidence="1">
    <location>
        <begin position="741"/>
        <end position="752"/>
    </location>
</feature>
<name>A0A8J4BVI9_9CHLO</name>
<comment type="caution">
    <text evidence="2">The sequence shown here is derived from an EMBL/GenBank/DDBJ whole genome shotgun (WGS) entry which is preliminary data.</text>
</comment>
<feature type="region of interest" description="Disordered" evidence="1">
    <location>
        <begin position="1595"/>
        <end position="1633"/>
    </location>
</feature>
<feature type="compositionally biased region" description="Pro residues" evidence="1">
    <location>
        <begin position="1405"/>
        <end position="1415"/>
    </location>
</feature>
<feature type="compositionally biased region" description="Polar residues" evidence="1">
    <location>
        <begin position="659"/>
        <end position="670"/>
    </location>
</feature>
<feature type="region of interest" description="Disordered" evidence="1">
    <location>
        <begin position="715"/>
        <end position="907"/>
    </location>
</feature>
<feature type="region of interest" description="Disordered" evidence="1">
    <location>
        <begin position="420"/>
        <end position="447"/>
    </location>
</feature>
<reference evidence="2" key="1">
    <citation type="journal article" date="2021" name="Proc. Natl. Acad. Sci. U.S.A.">
        <title>Three genomes in the algal genus Volvox reveal the fate of a haploid sex-determining region after a transition to homothallism.</title>
        <authorList>
            <person name="Yamamoto K."/>
            <person name="Hamaji T."/>
            <person name="Kawai-Toyooka H."/>
            <person name="Matsuzaki R."/>
            <person name="Takahashi F."/>
            <person name="Nishimura Y."/>
            <person name="Kawachi M."/>
            <person name="Noguchi H."/>
            <person name="Minakuchi Y."/>
            <person name="Umen J.G."/>
            <person name="Toyoda A."/>
            <person name="Nozaki H."/>
        </authorList>
    </citation>
    <scope>NUCLEOTIDE SEQUENCE</scope>
    <source>
        <strain evidence="2">NIES-3780</strain>
    </source>
</reference>
<feature type="compositionally biased region" description="Low complexity" evidence="1">
    <location>
        <begin position="1595"/>
        <end position="1609"/>
    </location>
</feature>
<feature type="region of interest" description="Disordered" evidence="1">
    <location>
        <begin position="163"/>
        <end position="187"/>
    </location>
</feature>
<proteinExistence type="predicted"/>
<feature type="region of interest" description="Disordered" evidence="1">
    <location>
        <begin position="279"/>
        <end position="299"/>
    </location>
</feature>
<feature type="compositionally biased region" description="Gly residues" evidence="1">
    <location>
        <begin position="279"/>
        <end position="288"/>
    </location>
</feature>
<sequence>MMSGDGSWFNNAPNNRRSKHKASDLYDLSFELEVLSHRGLNLVSGPRHMTIKPNYDALLIQGYTQVWRPRHMTTVTFELALAVPLRSFAILHDARRSGPETHPEPAASSVRRDTNGSNNDGAGGDGAGGGAGGGGGGALTPPQQASTSLRLIVPTGLAHLAPGLDGTKSTITLRSAPPPPGLNLEPRPLSTRHCAAVTFVPGSHFSPAELEEVLGPEVAPGPRAQAAAIRAGLPGAPGPLPVELWVVVDCCGPTGIAAHLMQMLQTLQVLLRSLPAAETGGGGGGGAMGSPVAPGGSGGAFGSGSSVGGSTMNGTGGGGGGAAAAVAAATLFNVVICPAGPLVLDPEDEEAALAMLPPELASLHLATRQQQQQQLLRRQRQLQPHQHHHQHQGLLQPTIGVGAGVGAGVGVDDVPQTSVLHSDANQQQQPQQRSEAPLSQHLLQQQQQQLQLQQHEDVMALPPLWLFPGGSRPVNAENVAAALSWVEQLLADSATLAAWAQPVSALHDLLADVAWSPRPSSCRRAAILLCQQVTQSSDAAATATAAATTTANGDGSGHMGASHSRSNISCSGARSPSLRRTGSSFGGRVSRLTSKHLNAVNQAGKMSTSGCSRGASARLRLRLDSEPDSRQNSRPVSRANSRPPSRSLSRSASRPVSRTGSPSRSLSPTNPASRPGSPRGSCSPSGLRRGLSFGELPPLGYAKAAAAAVAAAAAAGPSPSPQAPQVQGGHHDGGSGGGGAAAAAGSDSGPSGNPELGGVGGGGGGRGGGEDIGEVINIVHGNGAVQSPTVGRFARGASPEPYRPRSSLARGGQGRTGGNAADGVRWSNGVVSNPRGRRGGGSGNLGTAAGSGGETELSDSDLDAAGRQRATGPSPLRGTGGGGAADGTGTGTSGDDEEELSTGPPAVDPPDVGFVVFVVVHELSSPSSNMLLAAGLGAAAAFNSNSPSYLLAYHLYQKHIEALLYRQARDEVEQLPLSYFERLADLHGGFMQVVRSPLELSSALVLATSCAVNGRYLRQLRVVARGSVIREQFPAKLPPALPLSEPLSLLVRLSRMQPGAVLELQGTWPNGRLAHMELSVDPRLRTTGQLLPLLCALSEISTLLKDVPFAVPRVSAVGGNNANNASGVGGGGSAGGVGGVGGVTRISSQTLSSGLPLAAAAAAATASAAGASSIASASAATSTAAATAAAPGWPPLRVTPQQQAAKRRVTNKALAFNLVTPFTAMALVSMTLISNRGLTVQTLQTTQGRTPDQRHAFVWPGPVMAALTSAARDAVQQNNGAASPYHTASTFSAAATSTAGTVQGPGGQPGQGPPALASQLDLPAELIAFMSGSVSTSLDPTSNGGGGAIGGAAPATTATAAAATAAAMPAVASTSAPSGSAVATTSCAPAASGSTVDDDDDALVTPPPPLPPQPTLVPHDIAAVTASIGVAAAANPEASDLEQSQVPELIPTAISGADTDVDGGAANGDLMLVRARRRSAAMQELSSAIAGSALAARRASALGLVPVAVVSPDVANIISYRLSGSGAVSPPYPTSRRQSLVDSHDPSTASGAAGSGGSASGGVIASTVAAAQLKSTTPQPGSAAAAVMAAVHMAQSPSSPSTTQNPAATGTGGLSAVQSQSTAPFPSPKLTMGPYTPPISASVSGEAHQLTVLGRLAVMQAADGSWPAVPELEELVVSNGRNLVIPIFGSPKSSTQAEKNAAEVRETRRREALAALRDQTLRGAVSGACWSTVLALALLGAKYGAQRLIWVPLETKAYAWLDRKWPPMSSCGLSAPAAIMRVSALL</sequence>
<feature type="compositionally biased region" description="Gly residues" evidence="1">
    <location>
        <begin position="878"/>
        <end position="892"/>
    </location>
</feature>
<dbReference type="InterPro" id="IPR053099">
    <property type="entry name" value="WAS/WASL-interacting_domain"/>
</dbReference>
<dbReference type="PANTHER" id="PTHR48226:SF1">
    <property type="entry name" value="WAS_WASL-INTERACTING PROTEIN FAMILY MEMBER 1"/>
    <property type="match status" value="1"/>
</dbReference>
<evidence type="ECO:0000256" key="1">
    <source>
        <dbReference type="SAM" id="MobiDB-lite"/>
    </source>
</evidence>
<feature type="region of interest" description="Disordered" evidence="1">
    <location>
        <begin position="1298"/>
        <end position="1317"/>
    </location>
</feature>
<evidence type="ECO:0000313" key="2">
    <source>
        <dbReference type="EMBL" id="GIL68860.1"/>
    </source>
</evidence>
<feature type="compositionally biased region" description="Low complexity" evidence="1">
    <location>
        <begin position="632"/>
        <end position="658"/>
    </location>
</feature>
<accession>A0A8J4BVI9</accession>
<evidence type="ECO:0000313" key="3">
    <source>
        <dbReference type="Proteomes" id="UP000747399"/>
    </source>
</evidence>
<feature type="compositionally biased region" description="Basic residues" evidence="1">
    <location>
        <begin position="377"/>
        <end position="391"/>
    </location>
</feature>
<feature type="region of interest" description="Disordered" evidence="1">
    <location>
        <begin position="95"/>
        <end position="144"/>
    </location>
</feature>
<dbReference type="PANTHER" id="PTHR48226">
    <property type="entry name" value="OS06G0326200 PROTEIN"/>
    <property type="match status" value="1"/>
</dbReference>
<feature type="region of interest" description="Disordered" evidence="1">
    <location>
        <begin position="621"/>
        <end position="689"/>
    </location>
</feature>
<dbReference type="Proteomes" id="UP000747399">
    <property type="component" value="Unassembled WGS sequence"/>
</dbReference>
<feature type="region of interest" description="Disordered" evidence="1">
    <location>
        <begin position="1375"/>
        <end position="1417"/>
    </location>
</feature>
<feature type="compositionally biased region" description="Gly residues" evidence="1">
    <location>
        <begin position="121"/>
        <end position="138"/>
    </location>
</feature>
<feature type="compositionally biased region" description="Low complexity" evidence="1">
    <location>
        <begin position="671"/>
        <end position="689"/>
    </location>
</feature>
<feature type="region of interest" description="Disordered" evidence="1">
    <location>
        <begin position="376"/>
        <end position="395"/>
    </location>
</feature>
<feature type="region of interest" description="Disordered" evidence="1">
    <location>
        <begin position="1"/>
        <end position="20"/>
    </location>
</feature>
<gene>
    <name evidence="2" type="ORF">Vafri_22085</name>
</gene>
<feature type="region of interest" description="Disordered" evidence="1">
    <location>
        <begin position="549"/>
        <end position="589"/>
    </location>
</feature>
<dbReference type="GO" id="GO:0030048">
    <property type="term" value="P:actin filament-based movement"/>
    <property type="evidence" value="ECO:0007669"/>
    <property type="project" value="TreeGrafter"/>
</dbReference>